<feature type="binding site" evidence="7">
    <location>
        <position position="298"/>
    </location>
    <ligand>
        <name>Zn(2+)</name>
        <dbReference type="ChEBI" id="CHEBI:29105"/>
    </ligand>
</feature>
<keyword evidence="3 6" id="KW-0479">Metal-binding</keyword>
<evidence type="ECO:0000313" key="9">
    <source>
        <dbReference type="EMBL" id="MDK6900137.1"/>
    </source>
</evidence>
<evidence type="ECO:0000256" key="4">
    <source>
        <dbReference type="ARBA" id="ARBA00022833"/>
    </source>
</evidence>
<dbReference type="GO" id="GO:0008898">
    <property type="term" value="F:S-adenosylmethionine-homocysteine S-methyltransferase activity"/>
    <property type="evidence" value="ECO:0007669"/>
    <property type="project" value="TreeGrafter"/>
</dbReference>
<evidence type="ECO:0000259" key="8">
    <source>
        <dbReference type="PROSITE" id="PS50970"/>
    </source>
</evidence>
<dbReference type="GO" id="GO:0033528">
    <property type="term" value="P:S-methylmethionine cycle"/>
    <property type="evidence" value="ECO:0007669"/>
    <property type="project" value="TreeGrafter"/>
</dbReference>
<evidence type="ECO:0000313" key="10">
    <source>
        <dbReference type="EMBL" id="OCM72116.1"/>
    </source>
</evidence>
<protein>
    <recommendedName>
        <fullName evidence="5">S-methylmethionine:homocysteine methyltransferase</fullName>
    </recommendedName>
</protein>
<evidence type="ECO:0000256" key="3">
    <source>
        <dbReference type="ARBA" id="ARBA00022723"/>
    </source>
</evidence>
<dbReference type="Pfam" id="PF02574">
    <property type="entry name" value="S-methyl_trans"/>
    <property type="match status" value="1"/>
</dbReference>
<organism evidence="10 11">
    <name type="scientific">Streptococcus agalactiae</name>
    <dbReference type="NCBI Taxonomy" id="1311"/>
    <lineage>
        <taxon>Bacteria</taxon>
        <taxon>Bacillati</taxon>
        <taxon>Bacillota</taxon>
        <taxon>Bacilli</taxon>
        <taxon>Lactobacillales</taxon>
        <taxon>Streptococcaceae</taxon>
        <taxon>Streptococcus</taxon>
    </lineage>
</organism>
<dbReference type="AlphaFoldDB" id="A0A076YZV0"/>
<name>A0A076YZV0_STRAG</name>
<proteinExistence type="predicted"/>
<dbReference type="GO" id="GO:0009086">
    <property type="term" value="P:methionine biosynthetic process"/>
    <property type="evidence" value="ECO:0007669"/>
    <property type="project" value="InterPro"/>
</dbReference>
<dbReference type="GO" id="GO:0008270">
    <property type="term" value="F:zinc ion binding"/>
    <property type="evidence" value="ECO:0007669"/>
    <property type="project" value="InterPro"/>
</dbReference>
<dbReference type="InterPro" id="IPR017226">
    <property type="entry name" value="BHMT-like"/>
</dbReference>
<gene>
    <name evidence="9" type="primary">mmuM</name>
    <name evidence="10" type="ORF">AX245_08515</name>
    <name evidence="9" type="ORF">QP229_09190</name>
</gene>
<sequence>MGRFKELLESKKALILHGALGTELESRGCDVSGKLWSDKYLIEDPAAIQTIHEDYIRAGADIVTTSTYQATLQGLAQVGVSESQAEDLIRLTVQLAKAVREQVWKSLTKEEKSERIYPLISGDVGPYAAFLADGSEYTGLYDIYKEGLKNFHRHRIELLLDEGVDLLALETIPNAQEAEALIELLVEDFPQVEAYMSFTSQDGKTISDGSAVAGLAKAIDVSPQVVALGINCSSPSLVADFLQAIAEQTDKPLVTYPNSGEIYDGASQSWQSSRDHSHTLLENTSDWQKLGAQVVGGCCRTRPADIADLSEHLT</sequence>
<evidence type="ECO:0000256" key="1">
    <source>
        <dbReference type="ARBA" id="ARBA00022603"/>
    </source>
</evidence>
<dbReference type="GO" id="GO:0032259">
    <property type="term" value="P:methylation"/>
    <property type="evidence" value="ECO:0007669"/>
    <property type="project" value="UniProtKB-KW"/>
</dbReference>
<dbReference type="InterPro" id="IPR036589">
    <property type="entry name" value="HCY_dom_sf"/>
</dbReference>
<evidence type="ECO:0000256" key="6">
    <source>
        <dbReference type="PIRSR" id="PIRSR037505-2"/>
    </source>
</evidence>
<dbReference type="Gene3D" id="3.20.20.330">
    <property type="entry name" value="Homocysteine-binding-like domain"/>
    <property type="match status" value="1"/>
</dbReference>
<feature type="domain" description="Hcy-binding" evidence="8">
    <location>
        <begin position="2"/>
        <end position="313"/>
    </location>
</feature>
<reference evidence="9" key="2">
    <citation type="submission" date="2023-05" db="EMBL/GenBank/DDBJ databases">
        <title>Cataloging the Phylogenetic Diversity of Human Bladder Bacteria.</title>
        <authorList>
            <person name="Du J."/>
        </authorList>
    </citation>
    <scope>NUCLEOTIDE SEQUENCE</scope>
    <source>
        <strain evidence="9">UMB8703</strain>
    </source>
</reference>
<dbReference type="Proteomes" id="UP001230629">
    <property type="component" value="Unassembled WGS sequence"/>
</dbReference>
<comment type="cofactor">
    <cofactor evidence="6">
        <name>Zn(2+)</name>
        <dbReference type="ChEBI" id="CHEBI:29105"/>
    </cofactor>
    <text evidence="6">Binds 1 zinc ion per subunit.</text>
</comment>
<dbReference type="EMBL" id="MAWT01000011">
    <property type="protein sequence ID" value="OCM72116.1"/>
    <property type="molecule type" value="Genomic_DNA"/>
</dbReference>
<dbReference type="SUPFAM" id="SSF82282">
    <property type="entry name" value="Homocysteine S-methyltransferase"/>
    <property type="match status" value="1"/>
</dbReference>
<dbReference type="KEGG" id="sage:EN72_07290"/>
<dbReference type="Proteomes" id="UP000093122">
    <property type="component" value="Unassembled WGS sequence"/>
</dbReference>
<evidence type="ECO:0000313" key="11">
    <source>
        <dbReference type="Proteomes" id="UP000093122"/>
    </source>
</evidence>
<dbReference type="PANTHER" id="PTHR46015:SF1">
    <property type="entry name" value="HOMOCYSTEINE S-METHYLTRANSFERASE-LIKE ISOFORM 1"/>
    <property type="match status" value="1"/>
</dbReference>
<evidence type="ECO:0000256" key="7">
    <source>
        <dbReference type="PROSITE-ProRule" id="PRU00333"/>
    </source>
</evidence>
<keyword evidence="2 7" id="KW-0808">Transferase</keyword>
<evidence type="ECO:0000256" key="2">
    <source>
        <dbReference type="ARBA" id="ARBA00022679"/>
    </source>
</evidence>
<dbReference type="PIRSF" id="PIRSF037505">
    <property type="entry name" value="Betaine_HMT"/>
    <property type="match status" value="1"/>
</dbReference>
<dbReference type="PROSITE" id="PS50970">
    <property type="entry name" value="HCY"/>
    <property type="match status" value="1"/>
</dbReference>
<dbReference type="EMBL" id="JASOIH010000012">
    <property type="protein sequence ID" value="MDK6900137.1"/>
    <property type="molecule type" value="Genomic_DNA"/>
</dbReference>
<dbReference type="InterPro" id="IPR051486">
    <property type="entry name" value="Hcy_S-methyltransferase"/>
</dbReference>
<reference evidence="10 11" key="1">
    <citation type="journal article" date="2016" name="Sci. Rep.">
        <title>Serotype IV Streptococcus agalactiae ST-452 has arisen from large genomic recombination events between CC23 and the hypervirulent CC17 lineages.</title>
        <authorList>
            <person name="Campisi E."/>
            <person name="Rinaudo C.D."/>
            <person name="Donati C."/>
            <person name="Barucco M."/>
            <person name="Torricelli G."/>
            <person name="Edwards M.S."/>
            <person name="Baker C.J."/>
            <person name="Margarit I."/>
            <person name="Rosini R."/>
        </authorList>
    </citation>
    <scope>NUCLEOTIDE SEQUENCE [LARGE SCALE GENOMIC DNA]</scope>
    <source>
        <strain evidence="10 11">CZ-PW-140</strain>
    </source>
</reference>
<comment type="caution">
    <text evidence="10">The sequence shown here is derived from an EMBL/GenBank/DDBJ whole genome shotgun (WGS) entry which is preliminary data.</text>
</comment>
<keyword evidence="4 6" id="KW-0862">Zinc</keyword>
<keyword evidence="1 7" id="KW-0489">Methyltransferase</keyword>
<dbReference type="NCBIfam" id="NF007020">
    <property type="entry name" value="PRK09485.1"/>
    <property type="match status" value="1"/>
</dbReference>
<dbReference type="PANTHER" id="PTHR46015">
    <property type="entry name" value="ZGC:172121"/>
    <property type="match status" value="1"/>
</dbReference>
<feature type="binding site" evidence="6 7">
    <location>
        <position position="232"/>
    </location>
    <ligand>
        <name>Zn(2+)</name>
        <dbReference type="ChEBI" id="CHEBI:29105"/>
    </ligand>
</feature>
<dbReference type="FunFam" id="3.20.20.330:FF:000002">
    <property type="entry name" value="Homocysteine S-methyltransferase"/>
    <property type="match status" value="1"/>
</dbReference>
<dbReference type="InterPro" id="IPR003726">
    <property type="entry name" value="HCY_dom"/>
</dbReference>
<feature type="binding site" evidence="7">
    <location>
        <position position="299"/>
    </location>
    <ligand>
        <name>Zn(2+)</name>
        <dbReference type="ChEBI" id="CHEBI:29105"/>
    </ligand>
</feature>
<dbReference type="RefSeq" id="WP_000532330.1">
    <property type="nucleotide sequence ID" value="NZ_BCNJ01000003.1"/>
</dbReference>
<accession>A0A076YZV0</accession>
<evidence type="ECO:0000256" key="5">
    <source>
        <dbReference type="ARBA" id="ARBA00076752"/>
    </source>
</evidence>